<keyword evidence="3" id="KW-1185">Reference proteome</keyword>
<evidence type="ECO:0000313" key="2">
    <source>
        <dbReference type="EMBL" id="KAJ9615169.1"/>
    </source>
</evidence>
<protein>
    <submittedName>
        <fullName evidence="2">Uncharacterized protein</fullName>
    </submittedName>
</protein>
<sequence>MYIALLSLLSALVSTSSLSLAAAHPLSEAEAPKDCSTPISASYSPTFNWSSPAALTLAKCLIHTHPPTNSCIFYTSNSKPLALRYAFESNRTTIYDIYSPAHFDVTMEPMKRWNASGHQRDVFKITSKAYALACSGQASVVMPEDEEACPGSIWVTDEYEVIRSGESAIKLPVWRVSWVQDKINKSWGWAVSVLSRMRKRDLRLQQVTLVDVVGEEVREKLERLRKEWGVDVDDGKEDMWA</sequence>
<comment type="caution">
    <text evidence="2">The sequence shown here is derived from an EMBL/GenBank/DDBJ whole genome shotgun (WGS) entry which is preliminary data.</text>
</comment>
<evidence type="ECO:0000256" key="1">
    <source>
        <dbReference type="SAM" id="SignalP"/>
    </source>
</evidence>
<reference evidence="2" key="1">
    <citation type="submission" date="2022-10" db="EMBL/GenBank/DDBJ databases">
        <title>Culturing micro-colonial fungi from biological soil crusts in the Mojave desert and describing Neophaeococcomyces mojavensis, and introducing the new genera and species Taxawa tesnikishii.</title>
        <authorList>
            <person name="Kurbessoian T."/>
            <person name="Stajich J.E."/>
        </authorList>
    </citation>
    <scope>NUCLEOTIDE SEQUENCE</scope>
    <source>
        <strain evidence="2">TK_41</strain>
    </source>
</reference>
<keyword evidence="1" id="KW-0732">Signal</keyword>
<feature type="chain" id="PRO_5041275498" evidence="1">
    <location>
        <begin position="24"/>
        <end position="241"/>
    </location>
</feature>
<proteinExistence type="predicted"/>
<dbReference type="AlphaFoldDB" id="A0AA38XKI8"/>
<dbReference type="EMBL" id="JAPDRK010000002">
    <property type="protein sequence ID" value="KAJ9615169.1"/>
    <property type="molecule type" value="Genomic_DNA"/>
</dbReference>
<evidence type="ECO:0000313" key="3">
    <source>
        <dbReference type="Proteomes" id="UP001172673"/>
    </source>
</evidence>
<name>A0AA38XKI8_9EURO</name>
<dbReference type="Proteomes" id="UP001172673">
    <property type="component" value="Unassembled WGS sequence"/>
</dbReference>
<feature type="signal peptide" evidence="1">
    <location>
        <begin position="1"/>
        <end position="23"/>
    </location>
</feature>
<accession>A0AA38XKI8</accession>
<gene>
    <name evidence="2" type="ORF">H2200_001243</name>
</gene>
<organism evidence="2 3">
    <name type="scientific">Cladophialophora chaetospira</name>
    <dbReference type="NCBI Taxonomy" id="386627"/>
    <lineage>
        <taxon>Eukaryota</taxon>
        <taxon>Fungi</taxon>
        <taxon>Dikarya</taxon>
        <taxon>Ascomycota</taxon>
        <taxon>Pezizomycotina</taxon>
        <taxon>Eurotiomycetes</taxon>
        <taxon>Chaetothyriomycetidae</taxon>
        <taxon>Chaetothyriales</taxon>
        <taxon>Herpotrichiellaceae</taxon>
        <taxon>Cladophialophora</taxon>
    </lineage>
</organism>